<gene>
    <name evidence="2" type="ORF">HNR05_000673</name>
</gene>
<protein>
    <submittedName>
        <fullName evidence="2">Uncharacterized protein</fullName>
    </submittedName>
</protein>
<keyword evidence="3" id="KW-1185">Reference proteome</keyword>
<name>A0A7Z0EC19_9MICO</name>
<accession>A0A7Z0EC19</accession>
<organism evidence="2 3">
    <name type="scientific">Glaciibacter psychrotolerans</name>
    <dbReference type="NCBI Taxonomy" id="670054"/>
    <lineage>
        <taxon>Bacteria</taxon>
        <taxon>Bacillati</taxon>
        <taxon>Actinomycetota</taxon>
        <taxon>Actinomycetes</taxon>
        <taxon>Micrococcales</taxon>
        <taxon>Microbacteriaceae</taxon>
        <taxon>Glaciibacter</taxon>
    </lineage>
</organism>
<proteinExistence type="predicted"/>
<dbReference type="Proteomes" id="UP000537260">
    <property type="component" value="Unassembled WGS sequence"/>
</dbReference>
<feature type="compositionally biased region" description="Low complexity" evidence="1">
    <location>
        <begin position="42"/>
        <end position="55"/>
    </location>
</feature>
<reference evidence="2 3" key="1">
    <citation type="submission" date="2020-07" db="EMBL/GenBank/DDBJ databases">
        <title>Sequencing the genomes of 1000 actinobacteria strains.</title>
        <authorList>
            <person name="Klenk H.-P."/>
        </authorList>
    </citation>
    <scope>NUCLEOTIDE SEQUENCE [LARGE SCALE GENOMIC DNA]</scope>
    <source>
        <strain evidence="2 3">LI1</strain>
    </source>
</reference>
<evidence type="ECO:0000313" key="2">
    <source>
        <dbReference type="EMBL" id="NYJ18882.1"/>
    </source>
</evidence>
<dbReference type="AlphaFoldDB" id="A0A7Z0EC19"/>
<dbReference type="EMBL" id="JACCFM010000001">
    <property type="protein sequence ID" value="NYJ18882.1"/>
    <property type="molecule type" value="Genomic_DNA"/>
</dbReference>
<evidence type="ECO:0000256" key="1">
    <source>
        <dbReference type="SAM" id="MobiDB-lite"/>
    </source>
</evidence>
<comment type="caution">
    <text evidence="2">The sequence shown here is derived from an EMBL/GenBank/DDBJ whole genome shotgun (WGS) entry which is preliminary data.</text>
</comment>
<feature type="region of interest" description="Disordered" evidence="1">
    <location>
        <begin position="40"/>
        <end position="68"/>
    </location>
</feature>
<evidence type="ECO:0000313" key="3">
    <source>
        <dbReference type="Proteomes" id="UP000537260"/>
    </source>
</evidence>
<sequence>MMGLDLDAVRAWVERTCAAQGVPVFVADAAVVGRVGTLLGSGAPARAPEGRAGVPGLTGSRRARSGSD</sequence>